<dbReference type="PANTHER" id="PTHR31302:SF0">
    <property type="entry name" value="TRANSMEMBRANE PROTEIN WITH METALLOPHOSPHOESTERASE DOMAIN"/>
    <property type="match status" value="1"/>
</dbReference>
<dbReference type="InterPro" id="IPR029052">
    <property type="entry name" value="Metallo-depent_PP-like"/>
</dbReference>
<accession>B4DAR2</accession>
<protein>
    <submittedName>
        <fullName evidence="4">Metallophosphoesterase</fullName>
    </submittedName>
</protein>
<dbReference type="eggNOG" id="COG1408">
    <property type="taxonomic scope" value="Bacteria"/>
</dbReference>
<feature type="compositionally biased region" description="Low complexity" evidence="1">
    <location>
        <begin position="10"/>
        <end position="20"/>
    </location>
</feature>
<sequence length="400" mass="43672">MTTSASEFNEPPVFSPAESESSSAIPERLLGRVALMVTIMSTVLLSANALVCSTLSHFFGIPGWSHWQILPAALAIAFIATTLLGFRYSNPLLRTLYTVSATWLAALNYAFFAAIACWIVDGAATLAGWTWPRFGIAVLLFGSALLTTLYGLINASSPRVTRVVVPLPNLPEAWAGRTMALLTDVHLGHLSGPGFLRRIISRLRILQPDAVLISGDLFDGTPIGLDRLVAPWHRFSPPRGIFYVTGNHDEFAERSIYLDAVKRTGIRVLNNEKVSLDGLQIVGVHDAEAGDPEQLRSILRQVELDAQRPSILLAHQPANLAVAEEEGISLQLSGHTHGGQFWPWIYFVSRIYGPFAYGLSRLGKLLVFTSNGVGTWGPPVRVGTKSEIVLFRFVREMSAS</sequence>
<evidence type="ECO:0000256" key="1">
    <source>
        <dbReference type="SAM" id="MobiDB-lite"/>
    </source>
</evidence>
<dbReference type="AlphaFoldDB" id="B4DAR2"/>
<proteinExistence type="predicted"/>
<evidence type="ECO:0000256" key="2">
    <source>
        <dbReference type="SAM" id="Phobius"/>
    </source>
</evidence>
<dbReference type="EMBL" id="ABVL01000032">
    <property type="protein sequence ID" value="EDY16472.1"/>
    <property type="molecule type" value="Genomic_DNA"/>
</dbReference>
<keyword evidence="2" id="KW-0812">Transmembrane</keyword>
<keyword evidence="2" id="KW-0472">Membrane</keyword>
<dbReference type="CDD" id="cd07385">
    <property type="entry name" value="MPP_YkuE_C"/>
    <property type="match status" value="1"/>
</dbReference>
<evidence type="ECO:0000313" key="4">
    <source>
        <dbReference type="EMBL" id="EDY16472.1"/>
    </source>
</evidence>
<dbReference type="Pfam" id="PF00149">
    <property type="entry name" value="Metallophos"/>
    <property type="match status" value="1"/>
</dbReference>
<evidence type="ECO:0000313" key="5">
    <source>
        <dbReference type="Proteomes" id="UP000005824"/>
    </source>
</evidence>
<keyword evidence="5" id="KW-1185">Reference proteome</keyword>
<feature type="domain" description="Calcineurin-like phosphoesterase" evidence="3">
    <location>
        <begin position="180"/>
        <end position="338"/>
    </location>
</feature>
<evidence type="ECO:0000259" key="3">
    <source>
        <dbReference type="Pfam" id="PF00149"/>
    </source>
</evidence>
<dbReference type="RefSeq" id="WP_006983322.1">
    <property type="nucleotide sequence ID" value="NZ_ABVL01000032.1"/>
</dbReference>
<feature type="transmembrane region" description="Helical" evidence="2">
    <location>
        <begin position="65"/>
        <end position="86"/>
    </location>
</feature>
<dbReference type="InParanoid" id="B4DAR2"/>
<keyword evidence="2" id="KW-1133">Transmembrane helix</keyword>
<dbReference type="InterPro" id="IPR004843">
    <property type="entry name" value="Calcineurin-like_PHP"/>
</dbReference>
<name>B4DAR2_9BACT</name>
<dbReference type="STRING" id="497964.CfE428DRAFT_6003"/>
<feature type="transmembrane region" description="Helical" evidence="2">
    <location>
        <begin position="33"/>
        <end position="59"/>
    </location>
</feature>
<dbReference type="PANTHER" id="PTHR31302">
    <property type="entry name" value="TRANSMEMBRANE PROTEIN WITH METALLOPHOSPHOESTERASE DOMAIN-RELATED"/>
    <property type="match status" value="1"/>
</dbReference>
<dbReference type="SUPFAM" id="SSF56300">
    <property type="entry name" value="Metallo-dependent phosphatases"/>
    <property type="match status" value="1"/>
</dbReference>
<dbReference type="Gene3D" id="3.60.21.10">
    <property type="match status" value="1"/>
</dbReference>
<feature type="region of interest" description="Disordered" evidence="1">
    <location>
        <begin position="1"/>
        <end position="20"/>
    </location>
</feature>
<organism evidence="4 5">
    <name type="scientific">Chthoniobacter flavus Ellin428</name>
    <dbReference type="NCBI Taxonomy" id="497964"/>
    <lineage>
        <taxon>Bacteria</taxon>
        <taxon>Pseudomonadati</taxon>
        <taxon>Verrucomicrobiota</taxon>
        <taxon>Spartobacteria</taxon>
        <taxon>Chthoniobacterales</taxon>
        <taxon>Chthoniobacteraceae</taxon>
        <taxon>Chthoniobacter</taxon>
    </lineage>
</organism>
<dbReference type="Proteomes" id="UP000005824">
    <property type="component" value="Unassembled WGS sequence"/>
</dbReference>
<feature type="transmembrane region" description="Helical" evidence="2">
    <location>
        <begin position="107"/>
        <end position="128"/>
    </location>
</feature>
<gene>
    <name evidence="4" type="ORF">CfE428DRAFT_6003</name>
</gene>
<reference evidence="4 5" key="1">
    <citation type="journal article" date="2011" name="J. Bacteriol.">
        <title>Genome sequence of Chthoniobacter flavus Ellin428, an aerobic heterotrophic soil bacterium.</title>
        <authorList>
            <person name="Kant R."/>
            <person name="van Passel M.W."/>
            <person name="Palva A."/>
            <person name="Lucas S."/>
            <person name="Lapidus A."/>
            <person name="Glavina Del Rio T."/>
            <person name="Dalin E."/>
            <person name="Tice H."/>
            <person name="Bruce D."/>
            <person name="Goodwin L."/>
            <person name="Pitluck S."/>
            <person name="Larimer F.W."/>
            <person name="Land M.L."/>
            <person name="Hauser L."/>
            <person name="Sangwan P."/>
            <person name="de Vos W.M."/>
            <person name="Janssen P.H."/>
            <person name="Smidt H."/>
        </authorList>
    </citation>
    <scope>NUCLEOTIDE SEQUENCE [LARGE SCALE GENOMIC DNA]</scope>
    <source>
        <strain evidence="4 5">Ellin428</strain>
    </source>
</reference>
<dbReference type="GO" id="GO:0016787">
    <property type="term" value="F:hydrolase activity"/>
    <property type="evidence" value="ECO:0007669"/>
    <property type="project" value="InterPro"/>
</dbReference>
<comment type="caution">
    <text evidence="4">The sequence shown here is derived from an EMBL/GenBank/DDBJ whole genome shotgun (WGS) entry which is preliminary data.</text>
</comment>
<dbReference type="InterPro" id="IPR051158">
    <property type="entry name" value="Metallophosphoesterase_sf"/>
</dbReference>
<feature type="transmembrane region" description="Helical" evidence="2">
    <location>
        <begin position="134"/>
        <end position="153"/>
    </location>
</feature>